<protein>
    <recommendedName>
        <fullName evidence="3">Rpn family recombination-promoting nuclease/putative transposase</fullName>
    </recommendedName>
</protein>
<evidence type="ECO:0000313" key="2">
    <source>
        <dbReference type="Proteomes" id="UP000321899"/>
    </source>
</evidence>
<accession>A0A5Q4VHB5</accession>
<dbReference type="Proteomes" id="UP000321899">
    <property type="component" value="Unassembled WGS sequence"/>
</dbReference>
<keyword evidence="2" id="KW-1185">Reference proteome</keyword>
<sequence length="178" mass="20809">MAAGPVWISAFFPRKNCLHLCFMLREKDMPELLLTDHLALHFLELPKITDYNVEKTIDMWLYYLKNEGQSREDKIMETILKNNPHIASAREKYIKFTQDEHMREAYESHLKWKRDQKTDLLYAEKKGRHEEKFETIMRLSKLNLNPHDIAVGVGLTPEKVKEVLAAGDKGLDLLAGKE</sequence>
<dbReference type="AlphaFoldDB" id="A0A5Q4VHB5"/>
<dbReference type="OrthoDB" id="5566984at2"/>
<comment type="caution">
    <text evidence="1">The sequence shown here is derived from an EMBL/GenBank/DDBJ whole genome shotgun (WGS) entry which is preliminary data.</text>
</comment>
<evidence type="ECO:0008006" key="3">
    <source>
        <dbReference type="Google" id="ProtNLM"/>
    </source>
</evidence>
<organism evidence="1 2">
    <name type="scientific">Desulfobotulus mexicanus</name>
    <dbReference type="NCBI Taxonomy" id="2586642"/>
    <lineage>
        <taxon>Bacteria</taxon>
        <taxon>Pseudomonadati</taxon>
        <taxon>Thermodesulfobacteriota</taxon>
        <taxon>Desulfobacteria</taxon>
        <taxon>Desulfobacterales</taxon>
        <taxon>Desulfobacteraceae</taxon>
        <taxon>Desulfobotulus</taxon>
    </lineage>
</organism>
<proteinExistence type="predicted"/>
<evidence type="ECO:0000313" key="1">
    <source>
        <dbReference type="EMBL" id="TYT76308.1"/>
    </source>
</evidence>
<name>A0A5Q4VHB5_9BACT</name>
<gene>
    <name evidence="1" type="ORF">FIM25_01790</name>
</gene>
<dbReference type="EMBL" id="VDMB01000001">
    <property type="protein sequence ID" value="TYT76308.1"/>
    <property type="molecule type" value="Genomic_DNA"/>
</dbReference>
<dbReference type="Pfam" id="PF12784">
    <property type="entry name" value="PDDEXK_2"/>
    <property type="match status" value="1"/>
</dbReference>
<reference evidence="1 2" key="1">
    <citation type="submission" date="2019-06" db="EMBL/GenBank/DDBJ databases">
        <title>Desulfobotulus mexicanus sp. nov., a novel sulfate-reducing bacterium isolated from the sediment of an alkaline crater lake in Mexico.</title>
        <authorList>
            <person name="Hirschler-Rea A."/>
        </authorList>
    </citation>
    <scope>NUCLEOTIDE SEQUENCE [LARGE SCALE GENOMIC DNA]</scope>
    <source>
        <strain evidence="1 2">PAR22N</strain>
    </source>
</reference>